<dbReference type="EMBL" id="JBHTAA010000001">
    <property type="protein sequence ID" value="MFC7202879.1"/>
    <property type="molecule type" value="Genomic_DNA"/>
</dbReference>
<dbReference type="RefSeq" id="WP_390222166.1">
    <property type="nucleotide sequence ID" value="NZ_JBHTAA010000001.1"/>
</dbReference>
<organism evidence="1 2">
    <name type="scientific">Haloferax namakaokahaiae</name>
    <dbReference type="NCBI Taxonomy" id="1748331"/>
    <lineage>
        <taxon>Archaea</taxon>
        <taxon>Methanobacteriati</taxon>
        <taxon>Methanobacteriota</taxon>
        <taxon>Stenosarchaea group</taxon>
        <taxon>Halobacteria</taxon>
        <taxon>Halobacteriales</taxon>
        <taxon>Haloferacaceae</taxon>
        <taxon>Haloferax</taxon>
    </lineage>
</organism>
<dbReference type="Proteomes" id="UP001596481">
    <property type="component" value="Unassembled WGS sequence"/>
</dbReference>
<comment type="caution">
    <text evidence="1">The sequence shown here is derived from an EMBL/GenBank/DDBJ whole genome shotgun (WGS) entry which is preliminary data.</text>
</comment>
<gene>
    <name evidence="1" type="ORF">ACFQJC_05080</name>
</gene>
<evidence type="ECO:0000313" key="1">
    <source>
        <dbReference type="EMBL" id="MFC7202879.1"/>
    </source>
</evidence>
<keyword evidence="2" id="KW-1185">Reference proteome</keyword>
<name>A0ABD5ZCQ8_9EURY</name>
<proteinExistence type="predicted"/>
<sequence length="168" mass="19224">MSLTQNSQSDQRQIQPERAFERYIWTQPGICNRCYSRMSRDGRLRADGVHGHDVHIHDQFGEQTVRDEDGRVTGVEHVGEHGVDRTHSEHTCCNNCGSIAGRAPDETQSRLDLVRRVAPIADRLNEEGIGVSRRVMRRTVWELKSDDRIQGMDREILERATKLGIKHA</sequence>
<evidence type="ECO:0008006" key="3">
    <source>
        <dbReference type="Google" id="ProtNLM"/>
    </source>
</evidence>
<dbReference type="AlphaFoldDB" id="A0ABD5ZCQ8"/>
<reference evidence="1 2" key="1">
    <citation type="journal article" date="2019" name="Int. J. Syst. Evol. Microbiol.">
        <title>The Global Catalogue of Microorganisms (GCM) 10K type strain sequencing project: providing services to taxonomists for standard genome sequencing and annotation.</title>
        <authorList>
            <consortium name="The Broad Institute Genomics Platform"/>
            <consortium name="The Broad Institute Genome Sequencing Center for Infectious Disease"/>
            <person name="Wu L."/>
            <person name="Ma J."/>
        </authorList>
    </citation>
    <scope>NUCLEOTIDE SEQUENCE [LARGE SCALE GENOMIC DNA]</scope>
    <source>
        <strain evidence="1 2">DSM 29988</strain>
    </source>
</reference>
<accession>A0ABD5ZCQ8</accession>
<evidence type="ECO:0000313" key="2">
    <source>
        <dbReference type="Proteomes" id="UP001596481"/>
    </source>
</evidence>
<protein>
    <recommendedName>
        <fullName evidence="3">HNH endonuclease</fullName>
    </recommendedName>
</protein>